<evidence type="ECO:0000256" key="2">
    <source>
        <dbReference type="ARBA" id="ARBA00023004"/>
    </source>
</evidence>
<dbReference type="InterPro" id="IPR010376">
    <property type="entry name" value="GBBH-like_N"/>
</dbReference>
<name>A0A8J3DIV1_9BACT</name>
<dbReference type="Pfam" id="PF06155">
    <property type="entry name" value="GBBH-like_N"/>
    <property type="match status" value="1"/>
</dbReference>
<dbReference type="InterPro" id="IPR038492">
    <property type="entry name" value="GBBH-like_N_sf"/>
</dbReference>
<reference evidence="4" key="2">
    <citation type="submission" date="2020-09" db="EMBL/GenBank/DDBJ databases">
        <authorList>
            <person name="Sun Q."/>
            <person name="Kim S."/>
        </authorList>
    </citation>
    <scope>NUCLEOTIDE SEQUENCE</scope>
    <source>
        <strain evidence="4">KCTC 12870</strain>
    </source>
</reference>
<evidence type="ECO:0000259" key="3">
    <source>
        <dbReference type="Pfam" id="PF06155"/>
    </source>
</evidence>
<evidence type="ECO:0000313" key="5">
    <source>
        <dbReference type="Proteomes" id="UP000642829"/>
    </source>
</evidence>
<dbReference type="Proteomes" id="UP000642829">
    <property type="component" value="Unassembled WGS sequence"/>
</dbReference>
<organism evidence="4 5">
    <name type="scientific">Cerasicoccus arenae</name>
    <dbReference type="NCBI Taxonomy" id="424488"/>
    <lineage>
        <taxon>Bacteria</taxon>
        <taxon>Pseudomonadati</taxon>
        <taxon>Verrucomicrobiota</taxon>
        <taxon>Opitutia</taxon>
        <taxon>Puniceicoccales</taxon>
        <taxon>Cerasicoccaceae</taxon>
        <taxon>Cerasicoccus</taxon>
    </lineage>
</organism>
<evidence type="ECO:0000313" key="4">
    <source>
        <dbReference type="EMBL" id="GHB98058.1"/>
    </source>
</evidence>
<keyword evidence="1" id="KW-0479">Metal-binding</keyword>
<sequence length="104" mass="11738">MQTPPEDLQLIGTELAVRWADGREDYFSGEFLRAHSPSAENLGEKDIFGNQYGGNGPREFPGVKVEGWDYQGNYAVRFDFSDGHGSGIYSWEYLRMLGDPKRGE</sequence>
<dbReference type="RefSeq" id="WP_189513054.1">
    <property type="nucleotide sequence ID" value="NZ_BMXG01000006.1"/>
</dbReference>
<protein>
    <recommendedName>
        <fullName evidence="3">Gamma-butyrobetaine hydroxylase-like N-terminal domain-containing protein</fullName>
    </recommendedName>
</protein>
<feature type="domain" description="Gamma-butyrobetaine hydroxylase-like N-terminal" evidence="3">
    <location>
        <begin position="13"/>
        <end position="95"/>
    </location>
</feature>
<keyword evidence="5" id="KW-1185">Reference proteome</keyword>
<gene>
    <name evidence="4" type="ORF">GCM10007047_12540</name>
</gene>
<dbReference type="Gene3D" id="3.30.2020.30">
    <property type="match status" value="1"/>
</dbReference>
<evidence type="ECO:0000256" key="1">
    <source>
        <dbReference type="ARBA" id="ARBA00022723"/>
    </source>
</evidence>
<dbReference type="AlphaFoldDB" id="A0A8J3DIV1"/>
<dbReference type="EMBL" id="BMXG01000006">
    <property type="protein sequence ID" value="GHB98058.1"/>
    <property type="molecule type" value="Genomic_DNA"/>
</dbReference>
<keyword evidence="2" id="KW-0408">Iron</keyword>
<proteinExistence type="predicted"/>
<reference evidence="4" key="1">
    <citation type="journal article" date="2014" name="Int. J. Syst. Evol. Microbiol.">
        <title>Complete genome sequence of Corynebacterium casei LMG S-19264T (=DSM 44701T), isolated from a smear-ripened cheese.</title>
        <authorList>
            <consortium name="US DOE Joint Genome Institute (JGI-PGF)"/>
            <person name="Walter F."/>
            <person name="Albersmeier A."/>
            <person name="Kalinowski J."/>
            <person name="Ruckert C."/>
        </authorList>
    </citation>
    <scope>NUCLEOTIDE SEQUENCE</scope>
    <source>
        <strain evidence="4">KCTC 12870</strain>
    </source>
</reference>
<dbReference type="PANTHER" id="PTHR35303:SF5">
    <property type="entry name" value="OS02G0197800 PROTEIN"/>
    <property type="match status" value="1"/>
</dbReference>
<dbReference type="GO" id="GO:0046872">
    <property type="term" value="F:metal ion binding"/>
    <property type="evidence" value="ECO:0007669"/>
    <property type="project" value="UniProtKB-KW"/>
</dbReference>
<comment type="caution">
    <text evidence="4">The sequence shown here is derived from an EMBL/GenBank/DDBJ whole genome shotgun (WGS) entry which is preliminary data.</text>
</comment>
<accession>A0A8J3DIV1</accession>
<dbReference type="PANTHER" id="PTHR35303">
    <property type="entry name" value="OS02G0197800 PROTEIN"/>
    <property type="match status" value="1"/>
</dbReference>